<proteinExistence type="predicted"/>
<organism evidence="2 3">
    <name type="scientific">Brassica napus</name>
    <name type="common">Rape</name>
    <dbReference type="NCBI Taxonomy" id="3708"/>
    <lineage>
        <taxon>Eukaryota</taxon>
        <taxon>Viridiplantae</taxon>
        <taxon>Streptophyta</taxon>
        <taxon>Embryophyta</taxon>
        <taxon>Tracheophyta</taxon>
        <taxon>Spermatophyta</taxon>
        <taxon>Magnoliopsida</taxon>
        <taxon>eudicotyledons</taxon>
        <taxon>Gunneridae</taxon>
        <taxon>Pentapetalae</taxon>
        <taxon>rosids</taxon>
        <taxon>malvids</taxon>
        <taxon>Brassicales</taxon>
        <taxon>Brassicaceae</taxon>
        <taxon>Brassiceae</taxon>
        <taxon>Brassica</taxon>
    </lineage>
</organism>
<keyword evidence="1" id="KW-1133">Transmembrane helix</keyword>
<gene>
    <name evidence="2" type="primary">BnaCnng20300D</name>
    <name evidence="2" type="ORF">GSBRNA2T00098355001</name>
</gene>
<sequence length="241" mass="28752">MFSFSVFFFICLIMKMLMLLVLVLMTAAKLRKKQKQIIWEYEHVGIFLELLDIELTKIRYRKKLPKEVGRERICKGQNLDSSHRFLEKTGINLSWEPFKRKYDILRNIWILNGGTIAKRKFNMQKRSHREKNEAQPFKEFKEAYEILKSIQGLTRWTDFWWACIKALQHCHGDPSSANPEKNIIRPTMESYKDFAAPSRSELMSLFEEVGYKRRYGKMGDGGNQARQELILMIKILFYIYF</sequence>
<dbReference type="Proteomes" id="UP000028999">
    <property type="component" value="Unassembled WGS sequence"/>
</dbReference>
<keyword evidence="3" id="KW-1185">Reference proteome</keyword>
<dbReference type="PaxDb" id="3708-A0A078IP45"/>
<reference evidence="2 3" key="1">
    <citation type="journal article" date="2014" name="Science">
        <title>Plant genetics. Early allopolyploid evolution in the post-Neolithic Brassica napus oilseed genome.</title>
        <authorList>
            <person name="Chalhoub B."/>
            <person name="Denoeud F."/>
            <person name="Liu S."/>
            <person name="Parkin I.A."/>
            <person name="Tang H."/>
            <person name="Wang X."/>
            <person name="Chiquet J."/>
            <person name="Belcram H."/>
            <person name="Tong C."/>
            <person name="Samans B."/>
            <person name="Correa M."/>
            <person name="Da Silva C."/>
            <person name="Just J."/>
            <person name="Falentin C."/>
            <person name="Koh C.S."/>
            <person name="Le Clainche I."/>
            <person name="Bernard M."/>
            <person name="Bento P."/>
            <person name="Noel B."/>
            <person name="Labadie K."/>
            <person name="Alberti A."/>
            <person name="Charles M."/>
            <person name="Arnaud D."/>
            <person name="Guo H."/>
            <person name="Daviaud C."/>
            <person name="Alamery S."/>
            <person name="Jabbari K."/>
            <person name="Zhao M."/>
            <person name="Edger P.P."/>
            <person name="Chelaifa H."/>
            <person name="Tack D."/>
            <person name="Lassalle G."/>
            <person name="Mestiri I."/>
            <person name="Schnel N."/>
            <person name="Le Paslier M.C."/>
            <person name="Fan G."/>
            <person name="Renault V."/>
            <person name="Bayer P.E."/>
            <person name="Golicz A.A."/>
            <person name="Manoli S."/>
            <person name="Lee T.H."/>
            <person name="Thi V.H."/>
            <person name="Chalabi S."/>
            <person name="Hu Q."/>
            <person name="Fan C."/>
            <person name="Tollenaere R."/>
            <person name="Lu Y."/>
            <person name="Battail C."/>
            <person name="Shen J."/>
            <person name="Sidebottom C.H."/>
            <person name="Wang X."/>
            <person name="Canaguier A."/>
            <person name="Chauveau A."/>
            <person name="Berard A."/>
            <person name="Deniot G."/>
            <person name="Guan M."/>
            <person name="Liu Z."/>
            <person name="Sun F."/>
            <person name="Lim Y.P."/>
            <person name="Lyons E."/>
            <person name="Town C.D."/>
            <person name="Bancroft I."/>
            <person name="Wang X."/>
            <person name="Meng J."/>
            <person name="Ma J."/>
            <person name="Pires J.C."/>
            <person name="King G.J."/>
            <person name="Brunel D."/>
            <person name="Delourme R."/>
            <person name="Renard M."/>
            <person name="Aury J.M."/>
            <person name="Adams K.L."/>
            <person name="Batley J."/>
            <person name="Snowdon R.J."/>
            <person name="Tost J."/>
            <person name="Edwards D."/>
            <person name="Zhou Y."/>
            <person name="Hua W."/>
            <person name="Sharpe A.G."/>
            <person name="Paterson A.H."/>
            <person name="Guan C."/>
            <person name="Wincker P."/>
        </authorList>
    </citation>
    <scope>NUCLEOTIDE SEQUENCE [LARGE SCALE GENOMIC DNA]</scope>
    <source>
        <strain evidence="3">cv. Darmor-bzh</strain>
    </source>
</reference>
<keyword evidence="1" id="KW-0812">Transmembrane</keyword>
<keyword evidence="1" id="KW-0472">Membrane</keyword>
<dbReference type="Gramene" id="CDY51164">
    <property type="protein sequence ID" value="CDY51164"/>
    <property type="gene ID" value="GSBRNA2T00098355001"/>
</dbReference>
<accession>A0A078IP45</accession>
<name>A0A078IP45_BRANA</name>
<evidence type="ECO:0000313" key="3">
    <source>
        <dbReference type="Proteomes" id="UP000028999"/>
    </source>
</evidence>
<dbReference type="EMBL" id="LK032971">
    <property type="protein sequence ID" value="CDY51164.1"/>
    <property type="molecule type" value="Genomic_DNA"/>
</dbReference>
<protein>
    <submittedName>
        <fullName evidence="2">BnaCnng20300D protein</fullName>
    </submittedName>
</protein>
<evidence type="ECO:0000256" key="1">
    <source>
        <dbReference type="SAM" id="Phobius"/>
    </source>
</evidence>
<dbReference type="AlphaFoldDB" id="A0A078IP45"/>
<evidence type="ECO:0000313" key="2">
    <source>
        <dbReference type="EMBL" id="CDY51164.1"/>
    </source>
</evidence>
<feature type="transmembrane region" description="Helical" evidence="1">
    <location>
        <begin position="6"/>
        <end position="28"/>
    </location>
</feature>